<evidence type="ECO:0000313" key="3">
    <source>
        <dbReference type="EMBL" id="KAL1409629.1"/>
    </source>
</evidence>
<reference evidence="3 4" key="1">
    <citation type="submission" date="2023-08" db="EMBL/GenBank/DDBJ databases">
        <title>Annotated Genome Sequence of Vanrija albida AlHP1.</title>
        <authorList>
            <person name="Herzog R."/>
        </authorList>
    </citation>
    <scope>NUCLEOTIDE SEQUENCE [LARGE SCALE GENOMIC DNA]</scope>
    <source>
        <strain evidence="3 4">AlHP1</strain>
    </source>
</reference>
<feature type="region of interest" description="Disordered" evidence="1">
    <location>
        <begin position="238"/>
        <end position="287"/>
    </location>
</feature>
<dbReference type="InterPro" id="IPR036610">
    <property type="entry name" value="PEBP-like_sf"/>
</dbReference>
<evidence type="ECO:0008006" key="5">
    <source>
        <dbReference type="Google" id="ProtNLM"/>
    </source>
</evidence>
<accession>A0ABR3Q4G8</accession>
<comment type="caution">
    <text evidence="3">The sequence shown here is derived from an EMBL/GenBank/DDBJ whole genome shotgun (WGS) entry which is preliminary data.</text>
</comment>
<keyword evidence="4" id="KW-1185">Reference proteome</keyword>
<sequence length="312" mass="31240">MLAIAIALPVLATLAAAQVNSADIAGLEENFKNALLDPLLPKFDPQGIITGSWPPNTTLTPGTQVPQTAANNFPELGVAAAADASAFNPTAFYTAALVDAGNVNTNLTGATQTLHWLINSLHVNTTSSPYKLNYLNGTTIVEYAGPAPPSGDGPHRYVFLLFNQPSDFAAPAGFNNTNTPVQNNFDLAEYQTNAKLGDVVAANYFVVENGEATASLTATTAVNSSTIAGYTGVNPAATAVNPGPGTGPGQNQTHPNATHTDASGSHTGSATGSGASSAATASSTGGSGSGASKVVPAFGLVALLGAAAAALF</sequence>
<evidence type="ECO:0000313" key="4">
    <source>
        <dbReference type="Proteomes" id="UP001565368"/>
    </source>
</evidence>
<dbReference type="InterPro" id="IPR035810">
    <property type="entry name" value="PEBP_euk"/>
</dbReference>
<feature type="compositionally biased region" description="Low complexity" evidence="1">
    <location>
        <begin position="262"/>
        <end position="284"/>
    </location>
</feature>
<dbReference type="SUPFAM" id="SSF49777">
    <property type="entry name" value="PEBP-like"/>
    <property type="match status" value="1"/>
</dbReference>
<protein>
    <recommendedName>
        <fullName evidence="5">PEBP-like protein</fullName>
    </recommendedName>
</protein>
<feature type="signal peptide" evidence="2">
    <location>
        <begin position="1"/>
        <end position="17"/>
    </location>
</feature>
<dbReference type="PANTHER" id="PTHR11362:SF140">
    <property type="entry name" value="PEBP-LIKE PROTEIN"/>
    <property type="match status" value="1"/>
</dbReference>
<dbReference type="RefSeq" id="XP_069209573.1">
    <property type="nucleotide sequence ID" value="XM_069352155.1"/>
</dbReference>
<dbReference type="PANTHER" id="PTHR11362">
    <property type="entry name" value="PHOSPHATIDYLETHANOLAMINE-BINDING PROTEIN"/>
    <property type="match status" value="1"/>
</dbReference>
<dbReference type="Proteomes" id="UP001565368">
    <property type="component" value="Unassembled WGS sequence"/>
</dbReference>
<dbReference type="GeneID" id="95984668"/>
<dbReference type="Gene3D" id="3.90.280.10">
    <property type="entry name" value="PEBP-like"/>
    <property type="match status" value="1"/>
</dbReference>
<keyword evidence="2" id="KW-0732">Signal</keyword>
<gene>
    <name evidence="3" type="ORF">Q8F55_003625</name>
</gene>
<dbReference type="CDD" id="cd00866">
    <property type="entry name" value="PEBP_euk"/>
    <property type="match status" value="1"/>
</dbReference>
<evidence type="ECO:0000256" key="1">
    <source>
        <dbReference type="SAM" id="MobiDB-lite"/>
    </source>
</evidence>
<proteinExistence type="predicted"/>
<evidence type="ECO:0000256" key="2">
    <source>
        <dbReference type="SAM" id="SignalP"/>
    </source>
</evidence>
<dbReference type="EMBL" id="JBBXJM010000003">
    <property type="protein sequence ID" value="KAL1409629.1"/>
    <property type="molecule type" value="Genomic_DNA"/>
</dbReference>
<dbReference type="Pfam" id="PF01161">
    <property type="entry name" value="PBP"/>
    <property type="match status" value="1"/>
</dbReference>
<name>A0ABR3Q4G8_9TREE</name>
<dbReference type="InterPro" id="IPR008914">
    <property type="entry name" value="PEBP"/>
</dbReference>
<feature type="chain" id="PRO_5047483301" description="PEBP-like protein" evidence="2">
    <location>
        <begin position="18"/>
        <end position="312"/>
    </location>
</feature>
<organism evidence="3 4">
    <name type="scientific">Vanrija albida</name>
    <dbReference type="NCBI Taxonomy" id="181172"/>
    <lineage>
        <taxon>Eukaryota</taxon>
        <taxon>Fungi</taxon>
        <taxon>Dikarya</taxon>
        <taxon>Basidiomycota</taxon>
        <taxon>Agaricomycotina</taxon>
        <taxon>Tremellomycetes</taxon>
        <taxon>Trichosporonales</taxon>
        <taxon>Trichosporonaceae</taxon>
        <taxon>Vanrija</taxon>
    </lineage>
</organism>